<sequence length="190" mass="21963">QKYTPITTEVDIPDEILCDFFAEPEQLNKFERFDPGITGLYHSYCVICGKTFHESIECQETTLQDFELNAVDDTKELVDALNQHTTRKFDIKLGEALATNTKILRSNISYNEITPKVVSAMIKTLKTKRTLKNLMMKLQGRNKSKIEINHLVNLRRVSEDNTCLESFSFDPSEYEPSFVYQTKSFALYKI</sequence>
<dbReference type="Gene3D" id="3.80.10.10">
    <property type="entry name" value="Ribonuclease Inhibitor"/>
    <property type="match status" value="1"/>
</dbReference>
<dbReference type="Proteomes" id="UP000789508">
    <property type="component" value="Unassembled WGS sequence"/>
</dbReference>
<gene>
    <name evidence="1" type="ORF">ALEPTO_LOCUS6030</name>
</gene>
<dbReference type="InterPro" id="IPR032675">
    <property type="entry name" value="LRR_dom_sf"/>
</dbReference>
<reference evidence="1" key="1">
    <citation type="submission" date="2021-06" db="EMBL/GenBank/DDBJ databases">
        <authorList>
            <person name="Kallberg Y."/>
            <person name="Tangrot J."/>
            <person name="Rosling A."/>
        </authorList>
    </citation>
    <scope>NUCLEOTIDE SEQUENCE</scope>
    <source>
        <strain evidence="1">FL130A</strain>
    </source>
</reference>
<name>A0A9N9B5K7_9GLOM</name>
<organism evidence="1 2">
    <name type="scientific">Ambispora leptoticha</name>
    <dbReference type="NCBI Taxonomy" id="144679"/>
    <lineage>
        <taxon>Eukaryota</taxon>
        <taxon>Fungi</taxon>
        <taxon>Fungi incertae sedis</taxon>
        <taxon>Mucoromycota</taxon>
        <taxon>Glomeromycotina</taxon>
        <taxon>Glomeromycetes</taxon>
        <taxon>Archaeosporales</taxon>
        <taxon>Ambisporaceae</taxon>
        <taxon>Ambispora</taxon>
    </lineage>
</organism>
<keyword evidence="2" id="KW-1185">Reference proteome</keyword>
<evidence type="ECO:0000313" key="1">
    <source>
        <dbReference type="EMBL" id="CAG8554258.1"/>
    </source>
</evidence>
<dbReference type="OrthoDB" id="120976at2759"/>
<protein>
    <submittedName>
        <fullName evidence="1">5704_t:CDS:1</fullName>
    </submittedName>
</protein>
<proteinExistence type="predicted"/>
<dbReference type="EMBL" id="CAJVPS010001912">
    <property type="protein sequence ID" value="CAG8554258.1"/>
    <property type="molecule type" value="Genomic_DNA"/>
</dbReference>
<dbReference type="AlphaFoldDB" id="A0A9N9B5K7"/>
<evidence type="ECO:0000313" key="2">
    <source>
        <dbReference type="Proteomes" id="UP000789508"/>
    </source>
</evidence>
<dbReference type="SUPFAM" id="SSF52047">
    <property type="entry name" value="RNI-like"/>
    <property type="match status" value="1"/>
</dbReference>
<feature type="non-terminal residue" evidence="1">
    <location>
        <position position="1"/>
    </location>
</feature>
<accession>A0A9N9B5K7</accession>
<comment type="caution">
    <text evidence="1">The sequence shown here is derived from an EMBL/GenBank/DDBJ whole genome shotgun (WGS) entry which is preliminary data.</text>
</comment>